<protein>
    <submittedName>
        <fullName evidence="1">Uncharacterized protein</fullName>
    </submittedName>
</protein>
<organism evidence="1">
    <name type="scientific">Rhodococcus sp. NS1</name>
    <dbReference type="NCBI Taxonomy" id="402236"/>
    <lineage>
        <taxon>Bacteria</taxon>
        <taxon>Bacillati</taxon>
        <taxon>Actinomycetota</taxon>
        <taxon>Actinomycetes</taxon>
        <taxon>Mycobacteriales</taxon>
        <taxon>Nocardiaceae</taxon>
        <taxon>Rhodococcus</taxon>
    </lineage>
</organism>
<accession>A0A097SQS9</accession>
<gene>
    <name evidence="1" type="ORF">LRS1606.438</name>
</gene>
<sequence length="269" mass="28423">MHRRRARQPGDSVIGGDLDRGTVDLSVLDTATGGVHAHLVESADGAGYARILDEARRHAPGRRIWALEGTGSFPAGLSDVLAQAGEDVTEVGSLKRARGAKNDRFDAIRAAQSALAREHPGNARARGLREVIRTLTATREGVLVSRTKAIDELKSLIVAAPEHLRAALRGLSLTKQLSRIESSTTTTTATVEHRVTVLALQSITARIRFLTGQLDELDAELGRSAAASCGAGVACATGRRPRGSCLTVAQLIPSRAGPQRGSVRLARGQ</sequence>
<geneLocation type="plasmid" evidence="1">
    <name>pNSL1</name>
</geneLocation>
<dbReference type="PANTHER" id="PTHR33055">
    <property type="entry name" value="TRANSPOSASE FOR INSERTION SEQUENCE ELEMENT IS1111A"/>
    <property type="match status" value="1"/>
</dbReference>
<keyword evidence="1" id="KW-0614">Plasmid</keyword>
<proteinExistence type="predicted"/>
<evidence type="ECO:0000313" key="1">
    <source>
        <dbReference type="EMBL" id="AIU93872.1"/>
    </source>
</evidence>
<dbReference type="PANTHER" id="PTHR33055:SF16">
    <property type="entry name" value="TRANSPOSASE FOR INSERTION SEQUENCE ELEMENT IS1547"/>
    <property type="match status" value="1"/>
</dbReference>
<dbReference type="EMBL" id="KJ605395">
    <property type="protein sequence ID" value="AIU93872.1"/>
    <property type="molecule type" value="Genomic_DNA"/>
</dbReference>
<name>A0A097SQS9_9NOCA</name>
<dbReference type="InterPro" id="IPR047650">
    <property type="entry name" value="Transpos_IS110"/>
</dbReference>
<reference evidence="1" key="1">
    <citation type="submission" date="2014-03" db="EMBL/GenBank/DDBJ databases">
        <authorList>
            <person name="Zhang G."/>
            <person name="Zhu L."/>
            <person name="Fang P."/>
        </authorList>
    </citation>
    <scope>NUCLEOTIDE SEQUENCE</scope>
    <source>
        <strain evidence="1">NS1</strain>
        <plasmid evidence="1">pNSL1</plasmid>
    </source>
</reference>
<dbReference type="AlphaFoldDB" id="A0A097SQS9"/>